<dbReference type="Proteomes" id="UP000632222">
    <property type="component" value="Unassembled WGS sequence"/>
</dbReference>
<protein>
    <recommendedName>
        <fullName evidence="4">PrsW family intramembrane metalloprotease</fullName>
    </recommendedName>
</protein>
<evidence type="ECO:0000256" key="1">
    <source>
        <dbReference type="SAM" id="Phobius"/>
    </source>
</evidence>
<feature type="transmembrane region" description="Helical" evidence="1">
    <location>
        <begin position="51"/>
        <end position="68"/>
    </location>
</feature>
<accession>A0ABQ2CWB1</accession>
<keyword evidence="1" id="KW-1133">Transmembrane helix</keyword>
<dbReference type="PANTHER" id="PTHR36844:SF1">
    <property type="entry name" value="PROTEASE PRSW"/>
    <property type="match status" value="1"/>
</dbReference>
<proteinExistence type="predicted"/>
<evidence type="ECO:0008006" key="4">
    <source>
        <dbReference type="Google" id="ProtNLM"/>
    </source>
</evidence>
<feature type="transmembrane region" description="Helical" evidence="1">
    <location>
        <begin position="285"/>
        <end position="304"/>
    </location>
</feature>
<dbReference type="Pfam" id="PF13367">
    <property type="entry name" value="PrsW-protease"/>
    <property type="match status" value="1"/>
</dbReference>
<dbReference type="RefSeq" id="WP_189001285.1">
    <property type="nucleotide sequence ID" value="NZ_BMOD01000003.1"/>
</dbReference>
<feature type="transmembrane region" description="Helical" evidence="1">
    <location>
        <begin position="263"/>
        <end position="279"/>
    </location>
</feature>
<dbReference type="PANTHER" id="PTHR36844">
    <property type="entry name" value="PROTEASE PRSW"/>
    <property type="match status" value="1"/>
</dbReference>
<feature type="transmembrane region" description="Helical" evidence="1">
    <location>
        <begin position="110"/>
        <end position="136"/>
    </location>
</feature>
<sequence>MNDLPPEAPNRPDPSPESQFGTLLRDLKALPFNALFPFADWLKAGLLGQPLTRTILLMALFPLGIYYFLGQNASIQTSGWAFGVYFAAIWAYILHLMVRPENIRWSTASGVAFFTTLVGIATVLFVQKFPVISWLYAATESPFSPLRLVGFILGVGVLEEAVKLAPVVYLVLKLREVKDLKQAAYYAGISGLAFGVAEAVSYLYLLRLQDVGQLVYGGPLNNGSTIILQMVRLITLPFLHCMFSSIAGYYIGLSLYSREKHRAWIVFGIALAAIIHGLYDFFSSSYLGIVVAAVTILLFAGYLYSSRNITEQVESQKNMHV</sequence>
<comment type="caution">
    <text evidence="2">The sequence shown here is derived from an EMBL/GenBank/DDBJ whole genome shotgun (WGS) entry which is preliminary data.</text>
</comment>
<organism evidence="2 3">
    <name type="scientific">Deinococcus roseus</name>
    <dbReference type="NCBI Taxonomy" id="392414"/>
    <lineage>
        <taxon>Bacteria</taxon>
        <taxon>Thermotogati</taxon>
        <taxon>Deinococcota</taxon>
        <taxon>Deinococci</taxon>
        <taxon>Deinococcales</taxon>
        <taxon>Deinococcaceae</taxon>
        <taxon>Deinococcus</taxon>
    </lineage>
</organism>
<keyword evidence="3" id="KW-1185">Reference proteome</keyword>
<dbReference type="EMBL" id="BMOD01000003">
    <property type="protein sequence ID" value="GGJ27119.1"/>
    <property type="molecule type" value="Genomic_DNA"/>
</dbReference>
<name>A0ABQ2CWB1_9DEIO</name>
<feature type="transmembrane region" description="Helical" evidence="1">
    <location>
        <begin position="226"/>
        <end position="251"/>
    </location>
</feature>
<feature type="transmembrane region" description="Helical" evidence="1">
    <location>
        <begin position="80"/>
        <end position="98"/>
    </location>
</feature>
<evidence type="ECO:0000313" key="3">
    <source>
        <dbReference type="Proteomes" id="UP000632222"/>
    </source>
</evidence>
<evidence type="ECO:0000313" key="2">
    <source>
        <dbReference type="EMBL" id="GGJ27119.1"/>
    </source>
</evidence>
<gene>
    <name evidence="2" type="ORF">GCM10008938_11580</name>
</gene>
<feature type="transmembrane region" description="Helical" evidence="1">
    <location>
        <begin position="148"/>
        <end position="172"/>
    </location>
</feature>
<feature type="transmembrane region" description="Helical" evidence="1">
    <location>
        <begin position="184"/>
        <end position="206"/>
    </location>
</feature>
<dbReference type="InterPro" id="IPR026898">
    <property type="entry name" value="PrsW"/>
</dbReference>
<reference evidence="3" key="1">
    <citation type="journal article" date="2019" name="Int. J. Syst. Evol. Microbiol.">
        <title>The Global Catalogue of Microorganisms (GCM) 10K type strain sequencing project: providing services to taxonomists for standard genome sequencing and annotation.</title>
        <authorList>
            <consortium name="The Broad Institute Genomics Platform"/>
            <consortium name="The Broad Institute Genome Sequencing Center for Infectious Disease"/>
            <person name="Wu L."/>
            <person name="Ma J."/>
        </authorList>
    </citation>
    <scope>NUCLEOTIDE SEQUENCE [LARGE SCALE GENOMIC DNA]</scope>
    <source>
        <strain evidence="3">JCM 14370</strain>
    </source>
</reference>
<keyword evidence="1" id="KW-0472">Membrane</keyword>
<keyword evidence="1" id="KW-0812">Transmembrane</keyword>